<evidence type="ECO:0000313" key="1">
    <source>
        <dbReference type="EMBL" id="KAI3828451.1"/>
    </source>
</evidence>
<reference evidence="2" key="1">
    <citation type="journal article" date="2022" name="Mol. Ecol. Resour.">
        <title>The genomes of chicory, endive, great burdock and yacon provide insights into Asteraceae palaeo-polyploidization history and plant inulin production.</title>
        <authorList>
            <person name="Fan W."/>
            <person name="Wang S."/>
            <person name="Wang H."/>
            <person name="Wang A."/>
            <person name="Jiang F."/>
            <person name="Liu H."/>
            <person name="Zhao H."/>
            <person name="Xu D."/>
            <person name="Zhang Y."/>
        </authorList>
    </citation>
    <scope>NUCLEOTIDE SEQUENCE [LARGE SCALE GENOMIC DNA]</scope>
    <source>
        <strain evidence="2">cv. Yunnan</strain>
    </source>
</reference>
<dbReference type="EMBL" id="CM042018">
    <property type="protein sequence ID" value="KAI3828451.1"/>
    <property type="molecule type" value="Genomic_DNA"/>
</dbReference>
<accession>A0ACB9K813</accession>
<dbReference type="Proteomes" id="UP001056120">
    <property type="component" value="Linkage Group LG01"/>
</dbReference>
<proteinExistence type="predicted"/>
<reference evidence="1 2" key="2">
    <citation type="journal article" date="2022" name="Mol. Ecol. Resour.">
        <title>The genomes of chicory, endive, great burdock and yacon provide insights into Asteraceae paleo-polyploidization history and plant inulin production.</title>
        <authorList>
            <person name="Fan W."/>
            <person name="Wang S."/>
            <person name="Wang H."/>
            <person name="Wang A."/>
            <person name="Jiang F."/>
            <person name="Liu H."/>
            <person name="Zhao H."/>
            <person name="Xu D."/>
            <person name="Zhang Y."/>
        </authorList>
    </citation>
    <scope>NUCLEOTIDE SEQUENCE [LARGE SCALE GENOMIC DNA]</scope>
    <source>
        <strain evidence="2">cv. Yunnan</strain>
        <tissue evidence="1">Leaves</tissue>
    </source>
</reference>
<protein>
    <submittedName>
        <fullName evidence="1">Uncharacterized protein</fullName>
    </submittedName>
</protein>
<sequence length="205" mass="22982">MKGGGWTDKERLWKGSLFFLPSVQSYSISDLRRRRRAFACLHSGTVLFAIQKMPKKSSSKTSKPGLQNPDVASWDMSKKTSSKPPKLVLQKPTVAKEKPSSTPQRYGQEIDDIFSKKRKKPEQQKTGKLNKKPSKDSKDDESVTRKKKKSKSGGSNVDMFENEQVARPRRKTADGLTIYTEEELGFGKADAGGTRLCPFDCECCV</sequence>
<organism evidence="1 2">
    <name type="scientific">Smallanthus sonchifolius</name>
    <dbReference type="NCBI Taxonomy" id="185202"/>
    <lineage>
        <taxon>Eukaryota</taxon>
        <taxon>Viridiplantae</taxon>
        <taxon>Streptophyta</taxon>
        <taxon>Embryophyta</taxon>
        <taxon>Tracheophyta</taxon>
        <taxon>Spermatophyta</taxon>
        <taxon>Magnoliopsida</taxon>
        <taxon>eudicotyledons</taxon>
        <taxon>Gunneridae</taxon>
        <taxon>Pentapetalae</taxon>
        <taxon>asterids</taxon>
        <taxon>campanulids</taxon>
        <taxon>Asterales</taxon>
        <taxon>Asteraceae</taxon>
        <taxon>Asteroideae</taxon>
        <taxon>Heliantheae alliance</taxon>
        <taxon>Millerieae</taxon>
        <taxon>Smallanthus</taxon>
    </lineage>
</organism>
<comment type="caution">
    <text evidence="1">The sequence shown here is derived from an EMBL/GenBank/DDBJ whole genome shotgun (WGS) entry which is preliminary data.</text>
</comment>
<evidence type="ECO:0000313" key="2">
    <source>
        <dbReference type="Proteomes" id="UP001056120"/>
    </source>
</evidence>
<name>A0ACB9K813_9ASTR</name>
<keyword evidence="2" id="KW-1185">Reference proteome</keyword>
<gene>
    <name evidence="1" type="ORF">L1987_02552</name>
</gene>